<reference evidence="2 3" key="1">
    <citation type="submission" date="2019-03" db="EMBL/GenBank/DDBJ databases">
        <authorList>
            <consortium name="Pathogen Informatics"/>
        </authorList>
    </citation>
    <scope>NUCLEOTIDE SEQUENCE [LARGE SCALE GENOMIC DNA]</scope>
    <source>
        <strain evidence="2 3">NCTC12993</strain>
    </source>
</reference>
<name>A0A485A918_KLUCR</name>
<evidence type="ECO:0000313" key="2">
    <source>
        <dbReference type="EMBL" id="VFS57105.1"/>
    </source>
</evidence>
<organism evidence="2 3">
    <name type="scientific">Kluyvera cryocrescens</name>
    <name type="common">Kluyvera citrophila</name>
    <dbReference type="NCBI Taxonomy" id="580"/>
    <lineage>
        <taxon>Bacteria</taxon>
        <taxon>Pseudomonadati</taxon>
        <taxon>Pseudomonadota</taxon>
        <taxon>Gammaproteobacteria</taxon>
        <taxon>Enterobacterales</taxon>
        <taxon>Enterobacteriaceae</taxon>
        <taxon>Kluyvera</taxon>
    </lineage>
</organism>
<dbReference type="InterPro" id="IPR058997">
    <property type="entry name" value="YycE-like_C"/>
</dbReference>
<proteinExistence type="predicted"/>
<dbReference type="SUPFAM" id="SSF54593">
    <property type="entry name" value="Glyoxalase/Bleomycin resistance protein/Dihydroxybiphenyl dioxygenase"/>
    <property type="match status" value="1"/>
</dbReference>
<accession>A0A485A918</accession>
<dbReference type="Gene3D" id="3.10.180.10">
    <property type="entry name" value="2,3-Dihydroxybiphenyl 1,2-Dioxygenase, domain 1"/>
    <property type="match status" value="1"/>
</dbReference>
<dbReference type="InterPro" id="IPR058998">
    <property type="entry name" value="YycE-like_N"/>
</dbReference>
<dbReference type="AlphaFoldDB" id="A0A485A918"/>
<protein>
    <recommendedName>
        <fullName evidence="1">VOC domain-containing protein</fullName>
    </recommendedName>
</protein>
<gene>
    <name evidence="2" type="primary">yycE</name>
    <name evidence="2" type="ORF">NCTC12993_00623</name>
</gene>
<dbReference type="InterPro" id="IPR037523">
    <property type="entry name" value="VOC_core"/>
</dbReference>
<evidence type="ECO:0000313" key="3">
    <source>
        <dbReference type="Proteomes" id="UP000401081"/>
    </source>
</evidence>
<sequence length="147" mass="16753">MLSHMRIARPVTDLEKTCQMYCQGLGLQRIADFRDHQGFSGVMVGNERLSWHLEFTLCHHHPIAPSPTDDDMLVLYYPDVTHWRQVCDHMTAAGFSPVAAFNPYWDIKGRTFIDGDGYRVVVQNQSWARALRYWEVSDDAAPASAAP</sequence>
<dbReference type="InterPro" id="IPR029068">
    <property type="entry name" value="Glyas_Bleomycin-R_OHBP_Dase"/>
</dbReference>
<evidence type="ECO:0000259" key="1">
    <source>
        <dbReference type="PROSITE" id="PS51819"/>
    </source>
</evidence>
<keyword evidence="3" id="KW-1185">Reference proteome</keyword>
<dbReference type="Pfam" id="PF22659">
    <property type="entry name" value="YycE-like_C"/>
    <property type="match status" value="1"/>
</dbReference>
<feature type="domain" description="VOC" evidence="1">
    <location>
        <begin position="1"/>
        <end position="125"/>
    </location>
</feature>
<dbReference type="Pfam" id="PF22658">
    <property type="entry name" value="YycE-like_N"/>
    <property type="match status" value="1"/>
</dbReference>
<dbReference type="Proteomes" id="UP000401081">
    <property type="component" value="Unassembled WGS sequence"/>
</dbReference>
<dbReference type="PROSITE" id="PS51819">
    <property type="entry name" value="VOC"/>
    <property type="match status" value="1"/>
</dbReference>
<dbReference type="EMBL" id="CAADJD010000008">
    <property type="protein sequence ID" value="VFS57105.1"/>
    <property type="molecule type" value="Genomic_DNA"/>
</dbReference>